<sequence length="458" mass="51597">MADSASAAGAAPPRQKRSFFKKPSWKQKADTADDEDPTAMFDGSKQTFSAIMEERERTRVKKLQEQEETARKRELEAARQGKRRKTAHDGHRSSNNTDHIPIRQEEAIRGTNTLTYPSSISIEQSSSLSSSPPSPKVDARSLSTRYEAVARAREAEPRSAVVVDLGDTDSDDNAPLPAETASKLATRTVTADSDEEIDESDPEIREIIRETRRKQRLARQRNASYGASPVKPGDRQMSSPGAATDGSMPRLTPPLDPPIQIFINSRIPDTRPLIVTRKLSQRLQEVRQAWCKKQGFDQEMTDSVFFTFKGRRLFDVATCRSLGLAVDAFGRVHMKDTFDWDENDSKVTIEAVTLEIFNKDAKEAQRLREPEPEPEPEMEQELRRTKIIIRTKDFGDAKFTCGPETSFEKVATSSIHRLKVPAGKRPYLLFDGERLDPRGTIAELEDFEDGDVLEMHFD</sequence>
<gene>
    <name evidence="3" type="ORF">SLS58_008876</name>
</gene>
<evidence type="ECO:0000259" key="2">
    <source>
        <dbReference type="Pfam" id="PF11976"/>
    </source>
</evidence>
<feature type="domain" description="Rad60/SUMO-like" evidence="2">
    <location>
        <begin position="386"/>
        <end position="455"/>
    </location>
</feature>
<feature type="compositionally biased region" description="Basic residues" evidence="1">
    <location>
        <begin position="14"/>
        <end position="25"/>
    </location>
</feature>
<reference evidence="3 4" key="1">
    <citation type="journal article" date="2023" name="Plant Dis.">
        <title>First Report of Diplodia intermedia Causing Canker and Dieback Diseases on Apple Trees in Canada.</title>
        <authorList>
            <person name="Ellouze W."/>
            <person name="Ilyukhin E."/>
            <person name="Sulman M."/>
            <person name="Ali S."/>
        </authorList>
    </citation>
    <scope>NUCLEOTIDE SEQUENCE [LARGE SCALE GENOMIC DNA]</scope>
    <source>
        <strain evidence="3 4">M45-28</strain>
    </source>
</reference>
<protein>
    <recommendedName>
        <fullName evidence="2">Rad60/SUMO-like domain-containing protein</fullName>
    </recommendedName>
</protein>
<keyword evidence="4" id="KW-1185">Reference proteome</keyword>
<dbReference type="Pfam" id="PF11976">
    <property type="entry name" value="Rad60-SLD"/>
    <property type="match status" value="1"/>
</dbReference>
<dbReference type="InterPro" id="IPR022617">
    <property type="entry name" value="Rad60/SUMO-like_dom"/>
</dbReference>
<evidence type="ECO:0000256" key="1">
    <source>
        <dbReference type="SAM" id="MobiDB-lite"/>
    </source>
</evidence>
<feature type="region of interest" description="Disordered" evidence="1">
    <location>
        <begin position="1"/>
        <end position="250"/>
    </location>
</feature>
<proteinExistence type="predicted"/>
<accession>A0ABR3TGF6</accession>
<dbReference type="Proteomes" id="UP001521184">
    <property type="component" value="Unassembled WGS sequence"/>
</dbReference>
<feature type="compositionally biased region" description="Low complexity" evidence="1">
    <location>
        <begin position="1"/>
        <end position="11"/>
    </location>
</feature>
<feature type="compositionally biased region" description="Basic and acidic residues" evidence="1">
    <location>
        <begin position="52"/>
        <end position="79"/>
    </location>
</feature>
<feature type="compositionally biased region" description="Basic and acidic residues" evidence="1">
    <location>
        <begin position="148"/>
        <end position="157"/>
    </location>
</feature>
<comment type="caution">
    <text evidence="3">The sequence shown here is derived from an EMBL/GenBank/DDBJ whole genome shotgun (WGS) entry which is preliminary data.</text>
</comment>
<feature type="compositionally biased region" description="Low complexity" evidence="1">
    <location>
        <begin position="117"/>
        <end position="131"/>
    </location>
</feature>
<organism evidence="3 4">
    <name type="scientific">Diplodia intermedia</name>
    <dbReference type="NCBI Taxonomy" id="856260"/>
    <lineage>
        <taxon>Eukaryota</taxon>
        <taxon>Fungi</taxon>
        <taxon>Dikarya</taxon>
        <taxon>Ascomycota</taxon>
        <taxon>Pezizomycotina</taxon>
        <taxon>Dothideomycetes</taxon>
        <taxon>Dothideomycetes incertae sedis</taxon>
        <taxon>Botryosphaeriales</taxon>
        <taxon>Botryosphaeriaceae</taxon>
        <taxon>Diplodia</taxon>
    </lineage>
</organism>
<dbReference type="SUPFAM" id="SSF54236">
    <property type="entry name" value="Ubiquitin-like"/>
    <property type="match status" value="2"/>
</dbReference>
<evidence type="ECO:0000313" key="4">
    <source>
        <dbReference type="Proteomes" id="UP001521184"/>
    </source>
</evidence>
<name>A0ABR3TGF6_9PEZI</name>
<dbReference type="Gene3D" id="3.10.20.90">
    <property type="entry name" value="Phosphatidylinositol 3-kinase Catalytic Subunit, Chain A, domain 1"/>
    <property type="match status" value="2"/>
</dbReference>
<dbReference type="EMBL" id="JAKEKT020000079">
    <property type="protein sequence ID" value="KAL1638547.1"/>
    <property type="molecule type" value="Genomic_DNA"/>
</dbReference>
<evidence type="ECO:0000313" key="3">
    <source>
        <dbReference type="EMBL" id="KAL1638547.1"/>
    </source>
</evidence>
<dbReference type="InterPro" id="IPR029071">
    <property type="entry name" value="Ubiquitin-like_domsf"/>
</dbReference>
<feature type="compositionally biased region" description="Acidic residues" evidence="1">
    <location>
        <begin position="192"/>
        <end position="201"/>
    </location>
</feature>